<evidence type="ECO:0000313" key="2">
    <source>
        <dbReference type="EMBL" id="PJF47667.1"/>
    </source>
</evidence>
<name>A0A2M8QCY7_9CHLR</name>
<dbReference type="Pfam" id="PF18765">
    <property type="entry name" value="Polbeta"/>
    <property type="match status" value="1"/>
</dbReference>
<dbReference type="AlphaFoldDB" id="A0A2M8QCY7"/>
<dbReference type="InterPro" id="IPR041633">
    <property type="entry name" value="Polbeta"/>
</dbReference>
<evidence type="ECO:0000259" key="1">
    <source>
        <dbReference type="Pfam" id="PF18765"/>
    </source>
</evidence>
<sequence>MSPRARAASDSALDDLKRALADHLSSRPEIVFAMLYGSAAEGRPFRDVDVAVYVDESQLAGRDRYAYIFMLADVLEQCIPYPVDVRLINDAPLPFRYNISRGQPIFARDPAALADFLSRTWDEYLDFQPVAMKYLEYLRTAPRYADRG</sequence>
<dbReference type="PANTHER" id="PTHR43852">
    <property type="entry name" value="NUCLEOTIDYLTRANSFERASE"/>
    <property type="match status" value="1"/>
</dbReference>
<proteinExistence type="predicted"/>
<organism evidence="2 3">
    <name type="scientific">Candidatus Thermofonsia Clade 3 bacterium</name>
    <dbReference type="NCBI Taxonomy" id="2364212"/>
    <lineage>
        <taxon>Bacteria</taxon>
        <taxon>Bacillati</taxon>
        <taxon>Chloroflexota</taxon>
        <taxon>Candidatus Thermofontia</taxon>
        <taxon>Candidatus Thermofonsia Clade 3</taxon>
    </lineage>
</organism>
<dbReference type="GO" id="GO:0016740">
    <property type="term" value="F:transferase activity"/>
    <property type="evidence" value="ECO:0007669"/>
    <property type="project" value="UniProtKB-KW"/>
</dbReference>
<dbReference type="EMBL" id="PGTN01000039">
    <property type="protein sequence ID" value="PJF47667.1"/>
    <property type="molecule type" value="Genomic_DNA"/>
</dbReference>
<comment type="caution">
    <text evidence="2">The sequence shown here is derived from an EMBL/GenBank/DDBJ whole genome shotgun (WGS) entry which is preliminary data.</text>
</comment>
<dbReference type="SUPFAM" id="SSF81301">
    <property type="entry name" value="Nucleotidyltransferase"/>
    <property type="match status" value="1"/>
</dbReference>
<protein>
    <submittedName>
        <fullName evidence="2">Nucleotidyltransferase domain-containing protein</fullName>
    </submittedName>
</protein>
<gene>
    <name evidence="2" type="ORF">CUN48_07570</name>
</gene>
<evidence type="ECO:0000313" key="3">
    <source>
        <dbReference type="Proteomes" id="UP000230790"/>
    </source>
</evidence>
<dbReference type="Proteomes" id="UP000230790">
    <property type="component" value="Unassembled WGS sequence"/>
</dbReference>
<dbReference type="NCBIfam" id="NF047752">
    <property type="entry name" value="MntA_antitoxin"/>
    <property type="match status" value="1"/>
</dbReference>
<accession>A0A2M8QCY7</accession>
<dbReference type="InterPro" id="IPR052930">
    <property type="entry name" value="TA_antitoxin_MntA"/>
</dbReference>
<dbReference type="CDD" id="cd05403">
    <property type="entry name" value="NT_KNTase_like"/>
    <property type="match status" value="1"/>
</dbReference>
<reference evidence="2 3" key="1">
    <citation type="submission" date="2017-11" db="EMBL/GenBank/DDBJ databases">
        <title>Evolution of Phototrophy in the Chloroflexi Phylum Driven by Horizontal Gene Transfer.</title>
        <authorList>
            <person name="Ward L.M."/>
            <person name="Hemp J."/>
            <person name="Shih P.M."/>
            <person name="Mcglynn S.E."/>
            <person name="Fischer W."/>
        </authorList>
    </citation>
    <scope>NUCLEOTIDE SEQUENCE [LARGE SCALE GENOMIC DNA]</scope>
    <source>
        <strain evidence="2">JP3_7</strain>
    </source>
</reference>
<dbReference type="Gene3D" id="3.30.460.10">
    <property type="entry name" value="Beta Polymerase, domain 2"/>
    <property type="match status" value="1"/>
</dbReference>
<keyword evidence="2" id="KW-0808">Transferase</keyword>
<feature type="domain" description="Polymerase beta nucleotidyltransferase" evidence="1">
    <location>
        <begin position="21"/>
        <end position="110"/>
    </location>
</feature>
<dbReference type="PANTHER" id="PTHR43852:SF3">
    <property type="entry name" value="NUCLEOTIDYLTRANSFERASE"/>
    <property type="match status" value="1"/>
</dbReference>
<dbReference type="InterPro" id="IPR043519">
    <property type="entry name" value="NT_sf"/>
</dbReference>